<dbReference type="AlphaFoldDB" id="A0A5B7GTV2"/>
<proteinExistence type="predicted"/>
<dbReference type="Proteomes" id="UP000324222">
    <property type="component" value="Unassembled WGS sequence"/>
</dbReference>
<gene>
    <name evidence="1" type="ORF">E2C01_056345</name>
</gene>
<evidence type="ECO:0000313" key="1">
    <source>
        <dbReference type="EMBL" id="MPC62262.1"/>
    </source>
</evidence>
<protein>
    <submittedName>
        <fullName evidence="1">Uncharacterized protein</fullName>
    </submittedName>
</protein>
<keyword evidence="2" id="KW-1185">Reference proteome</keyword>
<organism evidence="1 2">
    <name type="scientific">Portunus trituberculatus</name>
    <name type="common">Swimming crab</name>
    <name type="synonym">Neptunus trituberculatus</name>
    <dbReference type="NCBI Taxonomy" id="210409"/>
    <lineage>
        <taxon>Eukaryota</taxon>
        <taxon>Metazoa</taxon>
        <taxon>Ecdysozoa</taxon>
        <taxon>Arthropoda</taxon>
        <taxon>Crustacea</taxon>
        <taxon>Multicrustacea</taxon>
        <taxon>Malacostraca</taxon>
        <taxon>Eumalacostraca</taxon>
        <taxon>Eucarida</taxon>
        <taxon>Decapoda</taxon>
        <taxon>Pleocyemata</taxon>
        <taxon>Brachyura</taxon>
        <taxon>Eubrachyura</taxon>
        <taxon>Portunoidea</taxon>
        <taxon>Portunidae</taxon>
        <taxon>Portuninae</taxon>
        <taxon>Portunus</taxon>
    </lineage>
</organism>
<dbReference type="EMBL" id="VSRR010019465">
    <property type="protein sequence ID" value="MPC62262.1"/>
    <property type="molecule type" value="Genomic_DNA"/>
</dbReference>
<comment type="caution">
    <text evidence="1">The sequence shown here is derived from an EMBL/GenBank/DDBJ whole genome shotgun (WGS) entry which is preliminary data.</text>
</comment>
<accession>A0A5B7GTV2</accession>
<reference evidence="1 2" key="1">
    <citation type="submission" date="2019-05" db="EMBL/GenBank/DDBJ databases">
        <title>Another draft genome of Portunus trituberculatus and its Hox gene families provides insights of decapod evolution.</title>
        <authorList>
            <person name="Jeong J.-H."/>
            <person name="Song I."/>
            <person name="Kim S."/>
            <person name="Choi T."/>
            <person name="Kim D."/>
            <person name="Ryu S."/>
            <person name="Kim W."/>
        </authorList>
    </citation>
    <scope>NUCLEOTIDE SEQUENCE [LARGE SCALE GENOMIC DNA]</scope>
    <source>
        <tissue evidence="1">Muscle</tissue>
    </source>
</reference>
<evidence type="ECO:0000313" key="2">
    <source>
        <dbReference type="Proteomes" id="UP000324222"/>
    </source>
</evidence>
<sequence>MVVVMTVVTCVVSSHSPPGTLHQVSKSNQSRYVQVLSRLYDAPWHFTLLGTPQYSAHHFKRLLSGGKQC</sequence>
<name>A0A5B7GTV2_PORTR</name>